<proteinExistence type="predicted"/>
<dbReference type="InterPro" id="IPR041657">
    <property type="entry name" value="HTH_17"/>
</dbReference>
<sequence length="113" mass="12608">MGERPVQRHRRRTAGRLSLSPPAPAPAHELPNLATTGQIESGPSLPQQGDDADQILFTAEQAASLLQVRPSWLRRRAAARVIPCRYVGKHLRFARQDIDEIAAASRRRPMVDR</sequence>
<reference evidence="4" key="1">
    <citation type="journal article" date="2019" name="Int. J. Syst. Evol. Microbiol.">
        <title>The Global Catalogue of Microorganisms (GCM) 10K type strain sequencing project: providing services to taxonomists for standard genome sequencing and annotation.</title>
        <authorList>
            <consortium name="The Broad Institute Genomics Platform"/>
            <consortium name="The Broad Institute Genome Sequencing Center for Infectious Disease"/>
            <person name="Wu L."/>
            <person name="Ma J."/>
        </authorList>
    </citation>
    <scope>NUCLEOTIDE SEQUENCE [LARGE SCALE GENOMIC DNA]</scope>
    <source>
        <strain evidence="4">JCM 17494</strain>
    </source>
</reference>
<protein>
    <recommendedName>
        <fullName evidence="2">Helix-turn-helix domain-containing protein</fullName>
    </recommendedName>
</protein>
<gene>
    <name evidence="3" type="ORF">GCM10022267_89370</name>
</gene>
<organism evidence="3 4">
    <name type="scientific">Lentzea roselyniae</name>
    <dbReference type="NCBI Taxonomy" id="531940"/>
    <lineage>
        <taxon>Bacteria</taxon>
        <taxon>Bacillati</taxon>
        <taxon>Actinomycetota</taxon>
        <taxon>Actinomycetes</taxon>
        <taxon>Pseudonocardiales</taxon>
        <taxon>Pseudonocardiaceae</taxon>
        <taxon>Lentzea</taxon>
    </lineage>
</organism>
<dbReference type="Proteomes" id="UP001500711">
    <property type="component" value="Unassembled WGS sequence"/>
</dbReference>
<dbReference type="Pfam" id="PF12728">
    <property type="entry name" value="HTH_17"/>
    <property type="match status" value="1"/>
</dbReference>
<feature type="region of interest" description="Disordered" evidence="1">
    <location>
        <begin position="1"/>
        <end position="52"/>
    </location>
</feature>
<dbReference type="RefSeq" id="WP_428834299.1">
    <property type="nucleotide sequence ID" value="NZ_BAABBE010000072.1"/>
</dbReference>
<comment type="caution">
    <text evidence="3">The sequence shown here is derived from an EMBL/GenBank/DDBJ whole genome shotgun (WGS) entry which is preliminary data.</text>
</comment>
<evidence type="ECO:0000256" key="1">
    <source>
        <dbReference type="SAM" id="MobiDB-lite"/>
    </source>
</evidence>
<feature type="compositionally biased region" description="Polar residues" evidence="1">
    <location>
        <begin position="35"/>
        <end position="47"/>
    </location>
</feature>
<feature type="domain" description="Helix-turn-helix" evidence="2">
    <location>
        <begin position="56"/>
        <end position="103"/>
    </location>
</feature>
<keyword evidence="4" id="KW-1185">Reference proteome</keyword>
<name>A0ABP7CHQ7_9PSEU</name>
<accession>A0ABP7CHQ7</accession>
<dbReference type="EMBL" id="BAABBE010000072">
    <property type="protein sequence ID" value="GAA3688739.1"/>
    <property type="molecule type" value="Genomic_DNA"/>
</dbReference>
<evidence type="ECO:0000313" key="3">
    <source>
        <dbReference type="EMBL" id="GAA3688739.1"/>
    </source>
</evidence>
<evidence type="ECO:0000259" key="2">
    <source>
        <dbReference type="Pfam" id="PF12728"/>
    </source>
</evidence>
<evidence type="ECO:0000313" key="4">
    <source>
        <dbReference type="Proteomes" id="UP001500711"/>
    </source>
</evidence>